<protein>
    <submittedName>
        <fullName evidence="1">Uncharacterized protein</fullName>
    </submittedName>
</protein>
<evidence type="ECO:0000313" key="1">
    <source>
        <dbReference type="EMBL" id="MBX59336.1"/>
    </source>
</evidence>
<name>A0A2P2PX52_RHIMU</name>
<proteinExistence type="predicted"/>
<dbReference type="AlphaFoldDB" id="A0A2P2PX52"/>
<accession>A0A2P2PX52</accession>
<dbReference type="EMBL" id="GGEC01078852">
    <property type="protein sequence ID" value="MBX59336.1"/>
    <property type="molecule type" value="Transcribed_RNA"/>
</dbReference>
<sequence length="35" mass="4268">MSWLVHADKHSKFYLKLRHKGQQRDNWFNLLGKGK</sequence>
<reference evidence="1" key="1">
    <citation type="submission" date="2018-02" db="EMBL/GenBank/DDBJ databases">
        <title>Rhizophora mucronata_Transcriptome.</title>
        <authorList>
            <person name="Meera S.P."/>
            <person name="Sreeshan A."/>
            <person name="Augustine A."/>
        </authorList>
    </citation>
    <scope>NUCLEOTIDE SEQUENCE</scope>
    <source>
        <tissue evidence="1">Leaf</tissue>
    </source>
</reference>
<organism evidence="1">
    <name type="scientific">Rhizophora mucronata</name>
    <name type="common">Asiatic mangrove</name>
    <dbReference type="NCBI Taxonomy" id="61149"/>
    <lineage>
        <taxon>Eukaryota</taxon>
        <taxon>Viridiplantae</taxon>
        <taxon>Streptophyta</taxon>
        <taxon>Embryophyta</taxon>
        <taxon>Tracheophyta</taxon>
        <taxon>Spermatophyta</taxon>
        <taxon>Magnoliopsida</taxon>
        <taxon>eudicotyledons</taxon>
        <taxon>Gunneridae</taxon>
        <taxon>Pentapetalae</taxon>
        <taxon>rosids</taxon>
        <taxon>fabids</taxon>
        <taxon>Malpighiales</taxon>
        <taxon>Rhizophoraceae</taxon>
        <taxon>Rhizophora</taxon>
    </lineage>
</organism>